<dbReference type="AlphaFoldDB" id="A0A438I641"/>
<proteinExistence type="predicted"/>
<protein>
    <submittedName>
        <fullName evidence="1">Uncharacterized protein</fullName>
    </submittedName>
</protein>
<name>A0A438I641_VITVI</name>
<accession>A0A438I641</accession>
<gene>
    <name evidence="1" type="ORF">CK203_027161</name>
</gene>
<organism evidence="1 2">
    <name type="scientific">Vitis vinifera</name>
    <name type="common">Grape</name>
    <dbReference type="NCBI Taxonomy" id="29760"/>
    <lineage>
        <taxon>Eukaryota</taxon>
        <taxon>Viridiplantae</taxon>
        <taxon>Streptophyta</taxon>
        <taxon>Embryophyta</taxon>
        <taxon>Tracheophyta</taxon>
        <taxon>Spermatophyta</taxon>
        <taxon>Magnoliopsida</taxon>
        <taxon>eudicotyledons</taxon>
        <taxon>Gunneridae</taxon>
        <taxon>Pentapetalae</taxon>
        <taxon>rosids</taxon>
        <taxon>Vitales</taxon>
        <taxon>Vitaceae</taxon>
        <taxon>Viteae</taxon>
        <taxon>Vitis</taxon>
    </lineage>
</organism>
<comment type="caution">
    <text evidence="1">The sequence shown here is derived from an EMBL/GenBank/DDBJ whole genome shotgun (WGS) entry which is preliminary data.</text>
</comment>
<sequence>MIGKVQGQDGICVKTSIPLLTPYKMGKFHLSYSFGYEITKKRKRQERRGKDFRVVSGKEYGIWLCWCHSLDRDLGTMFTVLYHSQRNSKGSRLITEATGASYTARGRAANGGMFFTHYTNFEVTFFNSLTLFTQYAEAGDSMLNPLKQLVQPRIIKAGEAFECLHNLVPMRKGFQWQTFTAAGGYVKEIGKMQRLRTMKIFCHLDVRDLRSVLLSTSTTETHSIYANLSSVSRFPEIEEVNEEGKQEMTLPTVLMLWIKEVQAEP</sequence>
<evidence type="ECO:0000313" key="1">
    <source>
        <dbReference type="EMBL" id="RVW92186.1"/>
    </source>
</evidence>
<dbReference type="Proteomes" id="UP000288805">
    <property type="component" value="Unassembled WGS sequence"/>
</dbReference>
<reference evidence="1 2" key="1">
    <citation type="journal article" date="2018" name="PLoS Genet.">
        <title>Population sequencing reveals clonal diversity and ancestral inbreeding in the grapevine cultivar Chardonnay.</title>
        <authorList>
            <person name="Roach M.J."/>
            <person name="Johnson D.L."/>
            <person name="Bohlmann J."/>
            <person name="van Vuuren H.J."/>
            <person name="Jones S.J."/>
            <person name="Pretorius I.S."/>
            <person name="Schmidt S.A."/>
            <person name="Borneman A.R."/>
        </authorList>
    </citation>
    <scope>NUCLEOTIDE SEQUENCE [LARGE SCALE GENOMIC DNA]</scope>
    <source>
        <strain evidence="2">cv. Chardonnay</strain>
        <tissue evidence="1">Leaf</tissue>
    </source>
</reference>
<dbReference type="EMBL" id="QGNW01000139">
    <property type="protein sequence ID" value="RVW92186.1"/>
    <property type="molecule type" value="Genomic_DNA"/>
</dbReference>
<evidence type="ECO:0000313" key="2">
    <source>
        <dbReference type="Proteomes" id="UP000288805"/>
    </source>
</evidence>